<dbReference type="SUPFAM" id="SSF103575">
    <property type="entry name" value="Plexin repeat"/>
    <property type="match status" value="1"/>
</dbReference>
<dbReference type="SMART" id="SM00630">
    <property type="entry name" value="Sema"/>
    <property type="match status" value="1"/>
</dbReference>
<proteinExistence type="evidence at protein level"/>
<reference evidence="16" key="3">
    <citation type="submission" date="2025-09" db="UniProtKB">
        <authorList>
            <consortium name="Ensembl"/>
        </authorList>
    </citation>
    <scope>IDENTIFICATION</scope>
    <source>
        <strain evidence="16">Brown Norway</strain>
    </source>
</reference>
<dbReference type="Pfam" id="PF17960">
    <property type="entry name" value="TIG_plexin"/>
    <property type="match status" value="1"/>
</dbReference>
<dbReference type="SMART" id="SM00429">
    <property type="entry name" value="IPT"/>
    <property type="match status" value="3"/>
</dbReference>
<evidence type="ECO:0000256" key="11">
    <source>
        <dbReference type="ARBA" id="ARBA00023180"/>
    </source>
</evidence>
<evidence type="ECO:0000256" key="14">
    <source>
        <dbReference type="SAM" id="SignalP"/>
    </source>
</evidence>
<evidence type="ECO:0000259" key="15">
    <source>
        <dbReference type="PROSITE" id="PS51004"/>
    </source>
</evidence>
<dbReference type="CDD" id="cd01180">
    <property type="entry name" value="IPT_plexin_repeat1"/>
    <property type="match status" value="1"/>
</dbReference>
<organism evidence="16 17">
    <name type="scientific">Rattus norvegicus</name>
    <name type="common">Rat</name>
    <dbReference type="NCBI Taxonomy" id="10116"/>
    <lineage>
        <taxon>Eukaryota</taxon>
        <taxon>Metazoa</taxon>
        <taxon>Chordata</taxon>
        <taxon>Craniata</taxon>
        <taxon>Vertebrata</taxon>
        <taxon>Euteleostomi</taxon>
        <taxon>Mammalia</taxon>
        <taxon>Eutheria</taxon>
        <taxon>Euarchontoglires</taxon>
        <taxon>Glires</taxon>
        <taxon>Rodentia</taxon>
        <taxon>Myomorpha</taxon>
        <taxon>Muroidea</taxon>
        <taxon>Muridae</taxon>
        <taxon>Murinae</taxon>
        <taxon>Rattus</taxon>
    </lineage>
</organism>
<dbReference type="Pfam" id="PF18020">
    <property type="entry name" value="TIG_2"/>
    <property type="match status" value="1"/>
</dbReference>
<dbReference type="InterPro" id="IPR014756">
    <property type="entry name" value="Ig_E-set"/>
</dbReference>
<evidence type="ECO:0000313" key="17">
    <source>
        <dbReference type="Proteomes" id="UP000002494"/>
    </source>
</evidence>
<evidence type="ECO:0000256" key="12">
    <source>
        <dbReference type="PROSITE-ProRule" id="PRU00352"/>
    </source>
</evidence>
<dbReference type="InterPro" id="IPR016201">
    <property type="entry name" value="PSI"/>
</dbReference>
<dbReference type="InterPro" id="IPR001627">
    <property type="entry name" value="Semap_dom"/>
</dbReference>
<evidence type="ECO:0000256" key="10">
    <source>
        <dbReference type="ARBA" id="ARBA00023170"/>
    </source>
</evidence>
<feature type="compositionally biased region" description="Basic and acidic residues" evidence="13">
    <location>
        <begin position="1717"/>
        <end position="1726"/>
    </location>
</feature>
<dbReference type="RefSeq" id="XP_038937533.1">
    <property type="nucleotide sequence ID" value="XM_039081605.2"/>
</dbReference>
<evidence type="ECO:0000256" key="5">
    <source>
        <dbReference type="ARBA" id="ARBA00022729"/>
    </source>
</evidence>
<feature type="compositionally biased region" description="Low complexity" evidence="13">
    <location>
        <begin position="540"/>
        <end position="555"/>
    </location>
</feature>
<feature type="chain" id="PRO_5047045818" evidence="14">
    <location>
        <begin position="20"/>
        <end position="1964"/>
    </location>
</feature>
<keyword evidence="4" id="KW-0812">Transmembrane</keyword>
<dbReference type="Gene3D" id="1.10.506.10">
    <property type="entry name" value="GTPase Activation - p120gap, domain 1"/>
    <property type="match status" value="2"/>
</dbReference>
<dbReference type="PANTHER" id="PTHR22625:SF36">
    <property type="entry name" value="PLEXIN-B1"/>
    <property type="match status" value="1"/>
</dbReference>
<evidence type="ECO:0000256" key="4">
    <source>
        <dbReference type="ARBA" id="ARBA00022692"/>
    </source>
</evidence>
<evidence type="ECO:0007829" key="18">
    <source>
        <dbReference type="PeptideAtlas" id="A0ABK0LGI1"/>
    </source>
</evidence>
<name>A0ABK0LGI1_RAT</name>
<evidence type="ECO:0000256" key="13">
    <source>
        <dbReference type="SAM" id="MobiDB-lite"/>
    </source>
</evidence>
<dbReference type="InterPro" id="IPR031148">
    <property type="entry name" value="Plexin"/>
</dbReference>
<keyword evidence="11" id="KW-0325">Glycoprotein</keyword>
<keyword evidence="9" id="KW-1015">Disulfide bond</keyword>
<feature type="domain" description="Sema" evidence="15">
    <location>
        <begin position="1"/>
        <end position="322"/>
    </location>
</feature>
<keyword evidence="7" id="KW-1133">Transmembrane helix</keyword>
<dbReference type="Pfam" id="PF24479">
    <property type="entry name" value="PSI_PlexinA-B"/>
    <property type="match status" value="1"/>
</dbReference>
<feature type="region of interest" description="Disordered" evidence="13">
    <location>
        <begin position="540"/>
        <end position="565"/>
    </location>
</feature>
<dbReference type="InterPro" id="IPR041362">
    <property type="entry name" value="TIG2_plexin"/>
</dbReference>
<dbReference type="Pfam" id="PF01833">
    <property type="entry name" value="TIG"/>
    <property type="match status" value="3"/>
</dbReference>
<dbReference type="Gene3D" id="3.10.20.90">
    <property type="entry name" value="Phosphatidylinositol 3-kinase Catalytic Subunit, Chain A, domain 1"/>
    <property type="match status" value="1"/>
</dbReference>
<dbReference type="PROSITE" id="PS51004">
    <property type="entry name" value="SEMA"/>
    <property type="match status" value="1"/>
</dbReference>
<dbReference type="Gene3D" id="2.130.10.10">
    <property type="entry name" value="YVTN repeat-like/Quinoprotein amine dehydrogenase"/>
    <property type="match status" value="1"/>
</dbReference>
<dbReference type="Pfam" id="PF20170">
    <property type="entry name" value="Plexin_RBD"/>
    <property type="match status" value="1"/>
</dbReference>
<dbReference type="InterPro" id="IPR057533">
    <property type="entry name" value="PSI_Plexin-B"/>
</dbReference>
<comment type="similarity">
    <text evidence="2">Belongs to the plexin family.</text>
</comment>
<dbReference type="PANTHER" id="PTHR22625">
    <property type="entry name" value="PLEXIN"/>
    <property type="match status" value="1"/>
</dbReference>
<evidence type="ECO:0000256" key="8">
    <source>
        <dbReference type="ARBA" id="ARBA00023136"/>
    </source>
</evidence>
<evidence type="ECO:0000256" key="3">
    <source>
        <dbReference type="ARBA" id="ARBA00022475"/>
    </source>
</evidence>
<dbReference type="Pfam" id="PF01437">
    <property type="entry name" value="PSI"/>
    <property type="match status" value="1"/>
</dbReference>
<dbReference type="SUPFAM" id="SSF81296">
    <property type="entry name" value="E set domains"/>
    <property type="match status" value="3"/>
</dbReference>
<sequence length="1964" mass="215345">MSVLGPVLLQVFWAGCVLTLQFPVPAAFTANGTHLQHLARDPTTETAKLAVGRLSEYSHHFVSAFVRGTSAYFLFLRRDLKAPSRAFRAYVSRVCLQDQHYYSYVELPLACQGGRYGLIQAAAVATSKEAARGEILFAAFSSVAPPTVDWPLSASTGASGTSVLCAFPLDEVDQLANDTRDACYTREGRAENGTKVADIAYDVLSDCAQLPVDTPDAFPCGSDHTPSPMVSCVPLEATPILELPGVQLTAVAVTMEDGHTIAFLGDSQGQLHRVYLGPGRSAAPYSKQSIQPGSAVNRDLTFDGTFEHLYVATQTTLVKVPVAPCAQHLDCDSCLAHRDPYCGWCVLLGRCSRRSECSRAQGPEQWLWSFQSELGCLRVVAVSPANISRGERREVFLSVPGLPSLWPEESYFCYFGDQQSPALLTSSGVMCPSPDPSEAPVLQRGADHISVNVELRFGAVVIANTSLSFYDCMAVTEFFPSAPCRACVSSRWGCNWCVWQQLCTHKASCDSGPMVASQQSPLLPLIPPARDVLTPFPLTVPRATATPTPNTFPAEPRAPSIASDVLPGAKPSRLSLWGPWAGPGPILSPTSTESPLHEKPLPPEPPTTPGTTVPAPADLGPLTTPEDLLASYPFPSDAAAVSPTEPGPETLPSMVALDQPPGTAPATLFPGATGSMKPVLDWLTKGGGELLEAEEWMGGDTPAFSTSTLLSGDGDSAEHEGPSAPLILLSSLDYQYDTPGLWELGEVNQRVSSCPCVENVQGSLLIPVHVKREVQLRGRNLWLFQDGPRSSECVLVLEGLEVAVEAQVECEPPPDTWCHIKCQQHQFSYEASKPELQVGLFLRWAGGLRVDSADGLHVVLYDCSVGHGDCSRCQTAMPQYDCVWCEGEHPRCVAREACNEAETVATQCPAPLIHSVEPLTGPIDGGTRVTIRGSNLGQHVQDVLGMVRVAGVPCAVDVGEYDVSSSLVCITGSSGEEVTGAVAVEVPGRGHGVSEFSFAYQDPKVLSIFPVHGPRAGGTHLTLHGSKLLTGRLEDIRVVVGDQPCHLLLEQQSEQLHCETSPNPVPAELPVMVWFGATERRLQHSQFKYTADPNITSVGPAKSFFSGGREIWVRGQNLDVVQMPRIRVTVIPRVPQHGQGLGQKHHVVPEKIEEPCLVNSSHLIMCRSPALPGPPQDPWVQVEFILDNMVFDFATLSPTPFSYEADPTLRSLNPEDPTTPFRHKPGSVFSVEGENLDLAMSKEEVVAMIGDGPCVVKTLTRHHLYCEPPVEQPLPHHHALREAPDALPEFTVQMGNLRFSLGHVQYDGESPVAFPVAAQVGLGVGVSLLALGVIVIVLIYRRKSKQALRDYKKVQIQLENLESSVRDRCKKEFTDLMTEMTDLTSDLLGSGIPFLDYKVYAERVFFPGHQESPLHRDLGVPDSRRPTVEQGLGQLSNLLNSKLFLTKFIHTLESQRTFSARDRAYVASLLTVALHGKLEYFTDILRTLLSDLVAQCVAKNPKLMLRRTETVVEKLLTNWMSICLYTFVRDSVGEPLYMLFRGIKHQVDKGPVDSVTGKAKYTLNDNRLLREDVEYRPLTLNALLAVGPGAGEAQSVPVKVLDCDTISQAKEKMLDQLYKGVPLAQRPDSRTLDVEWRSGVAGHLILSDEDVTSELEGLWRRLNTLQHYKVPDGATVALVPCLTKHILRENQDYVPGERTPMLEDVDEGGIRPWHLVKPSDEPEPPRPRRGSLRGGERERAKAIPEIYLTRLLSMKGTLQKFVDDLFQVILSTSRPVPLAVKYFFDLLDEQAQQHGISDQDTIHIWKTNSLPLRFWINIIKNPQFVFDVQTSDNMDAVLLVIAQTFMDACTLADHKLGRDSPINKLLYARDIPRYKQMVERYYADIRQTVPASDQEMNSVLAELSRNCSADLGARVALHELYKYINKYYDQIITALEEDGTAQKMQLGYRLQQIAAAVENKVTDL</sequence>
<dbReference type="GeneTree" id="ENSGT01150000286928"/>
<dbReference type="Pfam" id="PF08337">
    <property type="entry name" value="Plexin_cytopl"/>
    <property type="match status" value="1"/>
</dbReference>
<evidence type="ECO:0000256" key="6">
    <source>
        <dbReference type="ARBA" id="ARBA00022737"/>
    </source>
</evidence>
<keyword evidence="3" id="KW-1003">Cell membrane</keyword>
<dbReference type="InterPro" id="IPR002165">
    <property type="entry name" value="Plexin_repeat"/>
</dbReference>
<dbReference type="InterPro" id="IPR013783">
    <property type="entry name" value="Ig-like_fold"/>
</dbReference>
<dbReference type="CDD" id="cd12793">
    <property type="entry name" value="RasGAP_plexin_B1"/>
    <property type="match status" value="1"/>
</dbReference>
<dbReference type="SUPFAM" id="SSF101912">
    <property type="entry name" value="Sema domain"/>
    <property type="match status" value="1"/>
</dbReference>
<keyword evidence="6" id="KW-0677">Repeat</keyword>
<dbReference type="Proteomes" id="UP000002494">
    <property type="component" value="Chromosome 8"/>
</dbReference>
<dbReference type="Ensembl" id="ENSRNOT00000172966.1">
    <property type="protein sequence ID" value="ENSRNOP00000100942.1"/>
    <property type="gene ID" value="ENSRNOG00000029510.7"/>
</dbReference>
<dbReference type="SMART" id="SM00423">
    <property type="entry name" value="PSI"/>
    <property type="match status" value="3"/>
</dbReference>
<feature type="signal peptide" evidence="14">
    <location>
        <begin position="1"/>
        <end position="19"/>
    </location>
</feature>
<dbReference type="InterPro" id="IPR036352">
    <property type="entry name" value="Semap_dom_sf"/>
</dbReference>
<gene>
    <name evidence="16" type="primary">Plxnb1</name>
</gene>
<feature type="region of interest" description="Disordered" evidence="13">
    <location>
        <begin position="1712"/>
        <end position="1737"/>
    </location>
</feature>
<evidence type="ECO:0000256" key="1">
    <source>
        <dbReference type="ARBA" id="ARBA00004251"/>
    </source>
</evidence>
<dbReference type="Gene3D" id="2.60.40.10">
    <property type="entry name" value="Immunoglobulins"/>
    <property type="match status" value="3"/>
</dbReference>
<reference evidence="16" key="2">
    <citation type="submission" date="2025-08" db="UniProtKB">
        <authorList>
            <consortium name="Ensembl"/>
        </authorList>
    </citation>
    <scope>IDENTIFICATION</scope>
    <source>
        <strain evidence="16">Brown Norway</strain>
    </source>
</reference>
<comment type="caution">
    <text evidence="12">Lacks conserved residue(s) required for the propagation of feature annotation.</text>
</comment>
<dbReference type="InterPro" id="IPR013548">
    <property type="entry name" value="Plexin_cytoplasmic_RasGAP_dom"/>
</dbReference>
<dbReference type="InterPro" id="IPR002909">
    <property type="entry name" value="IPT_dom"/>
</dbReference>
<feature type="region of interest" description="Disordered" evidence="13">
    <location>
        <begin position="584"/>
        <end position="666"/>
    </location>
</feature>
<evidence type="ECO:0000313" key="16">
    <source>
        <dbReference type="Ensembl" id="ENSRNOP00000100942.1"/>
    </source>
</evidence>
<evidence type="ECO:0000256" key="9">
    <source>
        <dbReference type="ARBA" id="ARBA00023157"/>
    </source>
</evidence>
<dbReference type="InterPro" id="IPR015943">
    <property type="entry name" value="WD40/YVTN_repeat-like_dom_sf"/>
</dbReference>
<dbReference type="InterPro" id="IPR046800">
    <property type="entry name" value="Plexin_RBD"/>
</dbReference>
<dbReference type="Pfam" id="PF24317">
    <property type="entry name" value="PSI_Plexin-B"/>
    <property type="match status" value="1"/>
</dbReference>
<dbReference type="InterPro" id="IPR041019">
    <property type="entry name" value="TIG1_plexin"/>
</dbReference>
<dbReference type="InterPro" id="IPR008936">
    <property type="entry name" value="Rho_GTPase_activation_prot"/>
</dbReference>
<evidence type="ECO:0000256" key="7">
    <source>
        <dbReference type="ARBA" id="ARBA00022989"/>
    </source>
</evidence>
<protein>
    <submittedName>
        <fullName evidence="16">Plexin B1</fullName>
    </submittedName>
</protein>
<accession>A0ABK0LGI1</accession>
<evidence type="ECO:0000256" key="2">
    <source>
        <dbReference type="ARBA" id="ARBA00010297"/>
    </source>
</evidence>
<reference evidence="16" key="1">
    <citation type="submission" date="2024-01" db="EMBL/GenBank/DDBJ databases">
        <title>GRCr8: a new rat reference genome assembly contstructed from accurate long reads and long range scaffolding.</title>
        <authorList>
            <person name="Doris P.A."/>
            <person name="Kalbfleisch T."/>
            <person name="Li K."/>
            <person name="Howe K."/>
            <person name="Wood J."/>
        </authorList>
    </citation>
    <scope>NUCLEOTIDE SEQUENCE [LARGE SCALE GENOMIC DNA]</scope>
    <source>
        <strain evidence="16">Brown Norway</strain>
    </source>
</reference>
<comment type="subcellular location">
    <subcellularLocation>
        <location evidence="1">Cell membrane</location>
        <topology evidence="1">Single-pass type I membrane protein</topology>
    </subcellularLocation>
</comment>
<dbReference type="GeneID" id="316009"/>
<keyword evidence="5 14" id="KW-0732">Signal</keyword>
<keyword evidence="8" id="KW-0472">Membrane</keyword>
<dbReference type="RGD" id="1310564">
    <property type="gene designation" value="Plxnb1"/>
</dbReference>
<dbReference type="Pfam" id="PF01403">
    <property type="entry name" value="Sema"/>
    <property type="match status" value="1"/>
</dbReference>
<keyword evidence="17" id="KW-1185">Reference proteome</keyword>
<keyword evidence="10" id="KW-0675">Receptor</keyword>
<keyword evidence="18" id="KW-1267">Proteomics identification</keyword>
<dbReference type="SUPFAM" id="SSF48350">
    <property type="entry name" value="GTPase activation domain, GAP"/>
    <property type="match status" value="1"/>
</dbReference>